<evidence type="ECO:0000256" key="2">
    <source>
        <dbReference type="ARBA" id="ARBA00011133"/>
    </source>
</evidence>
<name>A0A811ZRU8_NYCPR</name>
<dbReference type="AlphaFoldDB" id="A0A811ZRU8"/>
<dbReference type="Proteomes" id="UP000645828">
    <property type="component" value="Unassembled WGS sequence"/>
</dbReference>
<evidence type="ECO:0000256" key="5">
    <source>
        <dbReference type="ARBA" id="ARBA00034092"/>
    </source>
</evidence>
<evidence type="ECO:0000256" key="7">
    <source>
        <dbReference type="ARBA" id="ARBA00035331"/>
    </source>
</evidence>
<dbReference type="Pfam" id="PF01158">
    <property type="entry name" value="Ribosomal_L36e"/>
    <property type="match status" value="1"/>
</dbReference>
<dbReference type="InterPro" id="IPR000509">
    <property type="entry name" value="Ribosomal_eL36"/>
</dbReference>
<evidence type="ECO:0000256" key="3">
    <source>
        <dbReference type="ARBA" id="ARBA00022980"/>
    </source>
</evidence>
<protein>
    <recommendedName>
        <fullName evidence="6">Large ribosomal subunit protein eL36</fullName>
    </recommendedName>
    <alternativeName>
        <fullName evidence="7">60S ribosomal protein L36</fullName>
    </alternativeName>
</protein>
<evidence type="ECO:0000313" key="8">
    <source>
        <dbReference type="EMBL" id="CAD7691323.1"/>
    </source>
</evidence>
<dbReference type="EMBL" id="CAJHUB010000774">
    <property type="protein sequence ID" value="CAD7691323.1"/>
    <property type="molecule type" value="Genomic_DNA"/>
</dbReference>
<comment type="caution">
    <text evidence="8">The sequence shown here is derived from an EMBL/GenBank/DDBJ whole genome shotgun (WGS) entry which is preliminary data.</text>
</comment>
<dbReference type="InterPro" id="IPR038097">
    <property type="entry name" value="Ribosomal_eL36_sf"/>
</dbReference>
<keyword evidence="3" id="KW-0689">Ribosomal protein</keyword>
<dbReference type="Gene3D" id="1.10.10.1760">
    <property type="entry name" value="60S ribosomal protein L36"/>
    <property type="match status" value="1"/>
</dbReference>
<sequence length="106" mass="12177">MLFQLLCHLNHGGTAAMALRYPTTMAFNQEHKVTMNMSEPRNSHYHGHLTKHTKFQHAMELPKVSKDKCTPKFIKERVETPMCAKRKTAELNNVLAAMRKVATKKD</sequence>
<gene>
    <name evidence="8" type="ORF">NYPRO_LOCUS24117</name>
</gene>
<keyword evidence="4" id="KW-0687">Ribonucleoprotein</keyword>
<evidence type="ECO:0000256" key="1">
    <source>
        <dbReference type="ARBA" id="ARBA00006509"/>
    </source>
</evidence>
<organism evidence="8 9">
    <name type="scientific">Nyctereutes procyonoides</name>
    <name type="common">Raccoon dog</name>
    <name type="synonym">Canis procyonoides</name>
    <dbReference type="NCBI Taxonomy" id="34880"/>
    <lineage>
        <taxon>Eukaryota</taxon>
        <taxon>Metazoa</taxon>
        <taxon>Chordata</taxon>
        <taxon>Craniata</taxon>
        <taxon>Vertebrata</taxon>
        <taxon>Euteleostomi</taxon>
        <taxon>Mammalia</taxon>
        <taxon>Eutheria</taxon>
        <taxon>Laurasiatheria</taxon>
        <taxon>Carnivora</taxon>
        <taxon>Caniformia</taxon>
        <taxon>Canidae</taxon>
        <taxon>Nyctereutes</taxon>
    </lineage>
</organism>
<comment type="subunit">
    <text evidence="2">Component of the large ribosomal subunit.</text>
</comment>
<dbReference type="GO" id="GO:1990904">
    <property type="term" value="C:ribonucleoprotein complex"/>
    <property type="evidence" value="ECO:0007669"/>
    <property type="project" value="UniProtKB-KW"/>
</dbReference>
<dbReference type="GO" id="GO:0005840">
    <property type="term" value="C:ribosome"/>
    <property type="evidence" value="ECO:0007669"/>
    <property type="project" value="UniProtKB-KW"/>
</dbReference>
<comment type="similarity">
    <text evidence="1">Belongs to the eukaryotic ribosomal protein eL36 family.</text>
</comment>
<dbReference type="PANTHER" id="PTHR10114">
    <property type="entry name" value="60S RIBOSOMAL PROTEIN L36"/>
    <property type="match status" value="1"/>
</dbReference>
<proteinExistence type="inferred from homology"/>
<evidence type="ECO:0000256" key="6">
    <source>
        <dbReference type="ARBA" id="ARBA00035226"/>
    </source>
</evidence>
<evidence type="ECO:0000256" key="4">
    <source>
        <dbReference type="ARBA" id="ARBA00023274"/>
    </source>
</evidence>
<comment type="function">
    <text evidence="5">Component of the large ribosomal subunit. The ribosome is a large ribonucleoprotein complex responsible for the synthesis of proteins in the cell.</text>
</comment>
<reference evidence="8" key="1">
    <citation type="submission" date="2020-12" db="EMBL/GenBank/DDBJ databases">
        <authorList>
            <consortium name="Molecular Ecology Group"/>
        </authorList>
    </citation>
    <scope>NUCLEOTIDE SEQUENCE</scope>
    <source>
        <strain evidence="8">TBG_1078</strain>
    </source>
</reference>
<dbReference type="GO" id="GO:0003735">
    <property type="term" value="F:structural constituent of ribosome"/>
    <property type="evidence" value="ECO:0007669"/>
    <property type="project" value="InterPro"/>
</dbReference>
<dbReference type="GO" id="GO:0006412">
    <property type="term" value="P:translation"/>
    <property type="evidence" value="ECO:0007669"/>
    <property type="project" value="InterPro"/>
</dbReference>
<evidence type="ECO:0000313" key="9">
    <source>
        <dbReference type="Proteomes" id="UP000645828"/>
    </source>
</evidence>
<keyword evidence="9" id="KW-1185">Reference proteome</keyword>
<accession>A0A811ZRU8</accession>